<dbReference type="InterPro" id="IPR014001">
    <property type="entry name" value="Helicase_ATP-bd"/>
</dbReference>
<dbReference type="Gene3D" id="3.40.50.300">
    <property type="entry name" value="P-loop containing nucleotide triphosphate hydrolases"/>
    <property type="match status" value="2"/>
</dbReference>
<dbReference type="InterPro" id="IPR027417">
    <property type="entry name" value="P-loop_NTPase"/>
</dbReference>
<dbReference type="GO" id="GO:0004518">
    <property type="term" value="F:nuclease activity"/>
    <property type="evidence" value="ECO:0007669"/>
    <property type="project" value="UniProtKB-KW"/>
</dbReference>
<comment type="similarity">
    <text evidence="1">In the N-terminal section; belongs to the CRISPR-associated nuclease Cas3-HD family.</text>
</comment>
<keyword evidence="6" id="KW-0378">Hydrolase</keyword>
<dbReference type="InterPro" id="IPR006483">
    <property type="entry name" value="CRISPR-assoc_Cas3_HD"/>
</dbReference>
<dbReference type="SMART" id="SM00487">
    <property type="entry name" value="DEXDc"/>
    <property type="match status" value="1"/>
</dbReference>
<evidence type="ECO:0000256" key="6">
    <source>
        <dbReference type="ARBA" id="ARBA00022801"/>
    </source>
</evidence>
<dbReference type="PANTHER" id="PTHR47963:SF9">
    <property type="entry name" value="CRISPR-ASSOCIATED ENDONUCLEASE_HELICASE CAS3"/>
    <property type="match status" value="1"/>
</dbReference>
<evidence type="ECO:0000313" key="13">
    <source>
        <dbReference type="Proteomes" id="UP000462152"/>
    </source>
</evidence>
<dbReference type="RefSeq" id="WP_129314917.1">
    <property type="nucleotide sequence ID" value="NZ_NOIQ01000003.1"/>
</dbReference>
<dbReference type="InterPro" id="IPR054712">
    <property type="entry name" value="Cas3-like_dom"/>
</dbReference>
<dbReference type="GO" id="GO:0005524">
    <property type="term" value="F:ATP binding"/>
    <property type="evidence" value="ECO:0007669"/>
    <property type="project" value="UniProtKB-KW"/>
</dbReference>
<dbReference type="CDD" id="cd09641">
    <property type="entry name" value="Cas3''_I"/>
    <property type="match status" value="1"/>
</dbReference>
<comment type="similarity">
    <text evidence="2">In the central section; belongs to the CRISPR-associated helicase Cas3 family.</text>
</comment>
<dbReference type="PROSITE" id="PS51192">
    <property type="entry name" value="HELICASE_ATP_BIND_1"/>
    <property type="match status" value="1"/>
</dbReference>
<dbReference type="Pfam" id="PF18019">
    <property type="entry name" value="Cas3_HD"/>
    <property type="match status" value="1"/>
</dbReference>
<dbReference type="GO" id="GO:0016787">
    <property type="term" value="F:hydrolase activity"/>
    <property type="evidence" value="ECO:0007669"/>
    <property type="project" value="UniProtKB-KW"/>
</dbReference>
<protein>
    <submittedName>
        <fullName evidence="12">CRISPR-associated helicase Cas3</fullName>
    </submittedName>
</protein>
<dbReference type="InterPro" id="IPR041372">
    <property type="entry name" value="Cas3_C"/>
</dbReference>
<dbReference type="SMART" id="SM00490">
    <property type="entry name" value="HELICc"/>
    <property type="match status" value="1"/>
</dbReference>
<dbReference type="Pfam" id="PF00270">
    <property type="entry name" value="DEAD"/>
    <property type="match status" value="1"/>
</dbReference>
<evidence type="ECO:0000256" key="2">
    <source>
        <dbReference type="ARBA" id="ARBA00009046"/>
    </source>
</evidence>
<dbReference type="PROSITE" id="PS51643">
    <property type="entry name" value="HD_CAS3"/>
    <property type="match status" value="1"/>
</dbReference>
<dbReference type="NCBIfam" id="TIGR01596">
    <property type="entry name" value="cas3_HD"/>
    <property type="match status" value="1"/>
</dbReference>
<dbReference type="NCBIfam" id="TIGR01587">
    <property type="entry name" value="cas3_core"/>
    <property type="match status" value="1"/>
</dbReference>
<evidence type="ECO:0000259" key="11">
    <source>
        <dbReference type="PROSITE" id="PS51643"/>
    </source>
</evidence>
<dbReference type="OrthoDB" id="9810236at2"/>
<feature type="domain" description="HD Cas3-type" evidence="11">
    <location>
        <begin position="21"/>
        <end position="221"/>
    </location>
</feature>
<dbReference type="PANTHER" id="PTHR47963">
    <property type="entry name" value="DEAD-BOX ATP-DEPENDENT RNA HELICASE 47, MITOCHONDRIAL"/>
    <property type="match status" value="1"/>
</dbReference>
<keyword evidence="3" id="KW-0540">Nuclease</keyword>
<evidence type="ECO:0000256" key="1">
    <source>
        <dbReference type="ARBA" id="ARBA00006847"/>
    </source>
</evidence>
<accession>A0A7K1LI55</accession>
<dbReference type="GO" id="GO:0003724">
    <property type="term" value="F:RNA helicase activity"/>
    <property type="evidence" value="ECO:0007669"/>
    <property type="project" value="TreeGrafter"/>
</dbReference>
<dbReference type="EMBL" id="WOGT01000003">
    <property type="protein sequence ID" value="MUN54865.1"/>
    <property type="molecule type" value="Genomic_DNA"/>
</dbReference>
<evidence type="ECO:0000256" key="7">
    <source>
        <dbReference type="ARBA" id="ARBA00022806"/>
    </source>
</evidence>
<keyword evidence="9" id="KW-0051">Antiviral defense</keyword>
<dbReference type="GO" id="GO:0051607">
    <property type="term" value="P:defense response to virus"/>
    <property type="evidence" value="ECO:0007669"/>
    <property type="project" value="UniProtKB-KW"/>
</dbReference>
<keyword evidence="4" id="KW-0479">Metal-binding</keyword>
<evidence type="ECO:0000256" key="8">
    <source>
        <dbReference type="ARBA" id="ARBA00022840"/>
    </source>
</evidence>
<sequence>MGRDNLLPLMWAKTNYPGPGEPLEYLKLTDHALDSVHAAEVLWDSRPVAVRHRLADLMHLSVDEVRRVLVFLAGAHDVGKCSRAFSVKNSELWAPIEAALEGSSPTDDLDQPHAFHSALALVRWFRSRPDLDIPPSLQFDLAAVPGGHHGVYQRKTDLSFPLELVGEAEGEDPWFAAQSALLDLIAERTGAISALNALKVPFLGNIVVSLLTGLVIQADWTASNSFYYPLGPVSGEGRPAREHRAASLTNRQAAPRFTDPSLAMTADHFISSRFARSRSFSANPYQRQAWDIACGLSDPAGLLLVEAPTGQGKTELALTYAEVLAARFGYEGLAFLLPTTATADGVLGRIRGWLERALPRDQVASMGLAHGRAELNEFFTELPSRPHAPIDDLDAPSERVYADASCARRKLRLNSHVVVGTIDQLLFAGLDSKHVSIRHEGLAGKVVIIDEVHATTPYMRVFLSAALRWLSALRVPVVVMTATLPPAAREDIVSAYREPLGWRERDRLQQRGNPLASSAAGTDVFSDDYPRLCYISPEDPTQDLAIPVPLDQTPTELTVSVIEDSDAELAARLDEGTRDGGCVAVICNTIRRAQELYREVSKRVGGGVVLLHSQFTAADRASRERALLRQLGPADSPEVTRPHRLIVIGTSVLEQSLDIDVDLLVTDLAPMDLLIQRCGRLHRHPGRVRPRGLDSPRVLIRGVSFLAGSPVLDQAVASIHPKSILYETLAAITHVGSPQQGTLRLPHEASHLVRQVYLERPAKERGWNLDLDSLRDEEGREVNARCAIARSACLRSPAYAEFEGALPGVGSREDLMRRNNWTEPEAFDAARVRDAEDSFEVILVRDDDGAVSAASPNSPLNDVRLTDLAVLTAMQAQEFLMQRIRLPRRLITAGTYSAEAREARTLAVLDELEAQKVDLFQQHRLLAGELVLRLDSDLKTKLGGKTLEYSSEFGLMLHNCSGGSDG</sequence>
<comment type="caution">
    <text evidence="12">The sequence shown here is derived from an EMBL/GenBank/DDBJ whole genome shotgun (WGS) entry which is preliminary data.</text>
</comment>
<gene>
    <name evidence="12" type="primary">cas3</name>
    <name evidence="12" type="ORF">GMA10_06515</name>
</gene>
<keyword evidence="7" id="KW-0347">Helicase</keyword>
<feature type="domain" description="Helicase ATP-binding" evidence="10">
    <location>
        <begin position="294"/>
        <end position="502"/>
    </location>
</feature>
<evidence type="ECO:0000313" key="12">
    <source>
        <dbReference type="EMBL" id="MUN54865.1"/>
    </source>
</evidence>
<evidence type="ECO:0000256" key="5">
    <source>
        <dbReference type="ARBA" id="ARBA00022741"/>
    </source>
</evidence>
<dbReference type="Gene3D" id="1.10.3210.30">
    <property type="match status" value="1"/>
</dbReference>
<dbReference type="InterPro" id="IPR001650">
    <property type="entry name" value="Helicase_C-like"/>
</dbReference>
<dbReference type="InterPro" id="IPR011545">
    <property type="entry name" value="DEAD/DEAH_box_helicase_dom"/>
</dbReference>
<keyword evidence="13" id="KW-1185">Reference proteome</keyword>
<organism evidence="12 13">
    <name type="scientific">Rothia koreensis</name>
    <dbReference type="NCBI Taxonomy" id="592378"/>
    <lineage>
        <taxon>Bacteria</taxon>
        <taxon>Bacillati</taxon>
        <taxon>Actinomycetota</taxon>
        <taxon>Actinomycetes</taxon>
        <taxon>Micrococcales</taxon>
        <taxon>Micrococcaceae</taxon>
        <taxon>Rothia</taxon>
    </lineage>
</organism>
<dbReference type="Pfam" id="PF18395">
    <property type="entry name" value="Cas3_C"/>
    <property type="match status" value="1"/>
</dbReference>
<dbReference type="InterPro" id="IPR050547">
    <property type="entry name" value="DEAD_box_RNA_helicases"/>
</dbReference>
<keyword evidence="5" id="KW-0547">Nucleotide-binding</keyword>
<name>A0A7K1LI55_9MICC</name>
<dbReference type="SUPFAM" id="SSF52540">
    <property type="entry name" value="P-loop containing nucleoside triphosphate hydrolases"/>
    <property type="match status" value="1"/>
</dbReference>
<dbReference type="GO" id="GO:0003723">
    <property type="term" value="F:RNA binding"/>
    <property type="evidence" value="ECO:0007669"/>
    <property type="project" value="TreeGrafter"/>
</dbReference>
<evidence type="ECO:0000256" key="4">
    <source>
        <dbReference type="ARBA" id="ARBA00022723"/>
    </source>
</evidence>
<keyword evidence="8" id="KW-0067">ATP-binding</keyword>
<dbReference type="InterPro" id="IPR006474">
    <property type="entry name" value="Helicase_Cas3_CRISPR-ass_core"/>
</dbReference>
<dbReference type="Pfam" id="PF22590">
    <property type="entry name" value="Cas3-like_C_2"/>
    <property type="match status" value="1"/>
</dbReference>
<proteinExistence type="inferred from homology"/>
<dbReference type="Proteomes" id="UP000462152">
    <property type="component" value="Unassembled WGS sequence"/>
</dbReference>
<evidence type="ECO:0000256" key="9">
    <source>
        <dbReference type="ARBA" id="ARBA00023118"/>
    </source>
</evidence>
<evidence type="ECO:0000256" key="3">
    <source>
        <dbReference type="ARBA" id="ARBA00022722"/>
    </source>
</evidence>
<evidence type="ECO:0000259" key="10">
    <source>
        <dbReference type="PROSITE" id="PS51192"/>
    </source>
</evidence>
<reference evidence="12 13" key="1">
    <citation type="submission" date="2019-12" db="EMBL/GenBank/DDBJ databases">
        <authorList>
            <person name="Li J."/>
            <person name="Shi Y."/>
            <person name="Xu G."/>
            <person name="Xiao D."/>
            <person name="Ran X."/>
        </authorList>
    </citation>
    <scope>NUCLEOTIDE SEQUENCE [LARGE SCALE GENOMIC DNA]</scope>
    <source>
        <strain evidence="12 13">JCM 15915</strain>
    </source>
</reference>
<dbReference type="InterPro" id="IPR038257">
    <property type="entry name" value="CRISPR-assoc_Cas3_HD_sf"/>
</dbReference>
<dbReference type="AlphaFoldDB" id="A0A7K1LI55"/>
<dbReference type="GO" id="GO:0046872">
    <property type="term" value="F:metal ion binding"/>
    <property type="evidence" value="ECO:0007669"/>
    <property type="project" value="UniProtKB-KW"/>
</dbReference>